<dbReference type="EMBL" id="JAVRHY010000009">
    <property type="protein sequence ID" value="MDT0618929.1"/>
    <property type="molecule type" value="Genomic_DNA"/>
</dbReference>
<reference evidence="3 4" key="1">
    <citation type="submission" date="2023-09" db="EMBL/GenBank/DDBJ databases">
        <authorList>
            <person name="Rey-Velasco X."/>
        </authorList>
    </citation>
    <scope>NUCLEOTIDE SEQUENCE [LARGE SCALE GENOMIC DNA]</scope>
    <source>
        <strain evidence="3 4">P385</strain>
    </source>
</reference>
<dbReference type="Proteomes" id="UP001259982">
    <property type="component" value="Unassembled WGS sequence"/>
</dbReference>
<organism evidence="3 4">
    <name type="scientific">Spectribacter acetivorans</name>
    <dbReference type="NCBI Taxonomy" id="3075603"/>
    <lineage>
        <taxon>Bacteria</taxon>
        <taxon>Pseudomonadati</taxon>
        <taxon>Pseudomonadota</taxon>
        <taxon>Gammaproteobacteria</taxon>
        <taxon>Salinisphaerales</taxon>
        <taxon>Salinisphaeraceae</taxon>
        <taxon>Spectribacter</taxon>
    </lineage>
</organism>
<evidence type="ECO:0000256" key="2">
    <source>
        <dbReference type="SAM" id="SignalP"/>
    </source>
</evidence>
<keyword evidence="4" id="KW-1185">Reference proteome</keyword>
<feature type="chain" id="PRO_5045882493" description="Peptidase propeptide and YPEB domain-containing protein" evidence="2">
    <location>
        <begin position="31"/>
        <end position="116"/>
    </location>
</feature>
<feature type="compositionally biased region" description="Basic and acidic residues" evidence="1">
    <location>
        <begin position="63"/>
        <end position="84"/>
    </location>
</feature>
<comment type="caution">
    <text evidence="3">The sequence shown here is derived from an EMBL/GenBank/DDBJ whole genome shotgun (WGS) entry which is preliminary data.</text>
</comment>
<evidence type="ECO:0000256" key="1">
    <source>
        <dbReference type="SAM" id="MobiDB-lite"/>
    </source>
</evidence>
<proteinExistence type="predicted"/>
<accession>A0ABU3B9L5</accession>
<evidence type="ECO:0008006" key="5">
    <source>
        <dbReference type="Google" id="ProtNLM"/>
    </source>
</evidence>
<evidence type="ECO:0000313" key="4">
    <source>
        <dbReference type="Proteomes" id="UP001259982"/>
    </source>
</evidence>
<gene>
    <name evidence="3" type="ORF">RM531_10625</name>
</gene>
<sequence>MQRLPLKSARPGPRWLAAAVLMMAAASVSAGPAGLVPSAALDALVPGMAGDRLAQSNLIPRLGNDRSRSRPDKTPAEAAREARERYGGKVLAVNRDGDGYRVKLIKQGNVRVVRID</sequence>
<feature type="signal peptide" evidence="2">
    <location>
        <begin position="1"/>
        <end position="30"/>
    </location>
</feature>
<name>A0ABU3B9L5_9GAMM</name>
<evidence type="ECO:0000313" key="3">
    <source>
        <dbReference type="EMBL" id="MDT0618929.1"/>
    </source>
</evidence>
<feature type="region of interest" description="Disordered" evidence="1">
    <location>
        <begin position="56"/>
        <end position="84"/>
    </location>
</feature>
<dbReference type="RefSeq" id="WP_311659199.1">
    <property type="nucleotide sequence ID" value="NZ_JAVRHY010000009.1"/>
</dbReference>
<protein>
    <recommendedName>
        <fullName evidence="5">Peptidase propeptide and YPEB domain-containing protein</fullName>
    </recommendedName>
</protein>
<keyword evidence="2" id="KW-0732">Signal</keyword>